<comment type="caution">
    <text evidence="3">The sequence shown here is derived from an EMBL/GenBank/DDBJ whole genome shotgun (WGS) entry which is preliminary data.</text>
</comment>
<dbReference type="Gene3D" id="3.40.50.2000">
    <property type="entry name" value="Glycogen Phosphorylase B"/>
    <property type="match status" value="2"/>
</dbReference>
<dbReference type="RefSeq" id="WP_094017409.1">
    <property type="nucleotide sequence ID" value="NZ_NMQW01000038.1"/>
</dbReference>
<evidence type="ECO:0000259" key="2">
    <source>
        <dbReference type="Pfam" id="PF13439"/>
    </source>
</evidence>
<dbReference type="PANTHER" id="PTHR45947:SF3">
    <property type="entry name" value="SULFOQUINOVOSYL TRANSFERASE SQD2"/>
    <property type="match status" value="1"/>
</dbReference>
<dbReference type="AlphaFoldDB" id="A0A229UK24"/>
<name>A0A229UK24_9BACL</name>
<dbReference type="InterPro" id="IPR028098">
    <property type="entry name" value="Glyco_trans_4-like_N"/>
</dbReference>
<keyword evidence="4" id="KW-1185">Reference proteome</keyword>
<dbReference type="Pfam" id="PF13439">
    <property type="entry name" value="Glyco_transf_4"/>
    <property type="match status" value="1"/>
</dbReference>
<dbReference type="CDD" id="cd03801">
    <property type="entry name" value="GT4_PimA-like"/>
    <property type="match status" value="1"/>
</dbReference>
<keyword evidence="3" id="KW-0946">Virion</keyword>
<proteinExistence type="predicted"/>
<dbReference type="PANTHER" id="PTHR45947">
    <property type="entry name" value="SULFOQUINOVOSYL TRANSFERASE SQD2"/>
    <property type="match status" value="1"/>
</dbReference>
<dbReference type="SUPFAM" id="SSF53756">
    <property type="entry name" value="UDP-Glycosyltransferase/glycogen phosphorylase"/>
    <property type="match status" value="1"/>
</dbReference>
<feature type="domain" description="Glycosyl transferase family 1" evidence="1">
    <location>
        <begin position="178"/>
        <end position="342"/>
    </location>
</feature>
<dbReference type="Pfam" id="PF00534">
    <property type="entry name" value="Glycos_transf_1"/>
    <property type="match status" value="1"/>
</dbReference>
<organism evidence="3 4">
    <name type="scientific">Paenibacillus rigui</name>
    <dbReference type="NCBI Taxonomy" id="554312"/>
    <lineage>
        <taxon>Bacteria</taxon>
        <taxon>Bacillati</taxon>
        <taxon>Bacillota</taxon>
        <taxon>Bacilli</taxon>
        <taxon>Bacillales</taxon>
        <taxon>Paenibacillaceae</taxon>
        <taxon>Paenibacillus</taxon>
    </lineage>
</organism>
<evidence type="ECO:0000313" key="3">
    <source>
        <dbReference type="EMBL" id="OXM83798.1"/>
    </source>
</evidence>
<sequence>MRILMVAPEQIPVPGGGSVEICMLSIAKKLAKYHDVTIVSRQSGRLGRTSQIGKVKIVRVPSGSSARYIASVLAYLKGKHFDLIQVDNRPYYMARIKSAFPRTPISLFLHSLTFVPRSGAVASQLGKANVIIANSGSLKSSLGRMFPKVKHKIRKVHLGVDVSRFHPASSKQKMRSKQKYHLNRSFTILFVGRVIPRKGVDVLIKATRKVSQHIPHTKLLIAGSGKAGYIRKLKNQARRLHVSAKFLGRISHGNIHHVYRAADCFVCPSQRHEAFGLVNVEAMASGLPAVASNIGGIGEIIKNKKNGYLVRNYRSPSAFAKCIKKIARDRSLAKRLGQKGRKTVLRQFSWSNTASKLNTVYRSTV</sequence>
<gene>
    <name evidence="3" type="ORF">CF651_23925</name>
</gene>
<dbReference type="GO" id="GO:0016757">
    <property type="term" value="F:glycosyltransferase activity"/>
    <property type="evidence" value="ECO:0007669"/>
    <property type="project" value="InterPro"/>
</dbReference>
<reference evidence="3 4" key="1">
    <citation type="submission" date="2017-07" db="EMBL/GenBank/DDBJ databases">
        <title>Genome sequencing and assembly of Paenibacillus rigui.</title>
        <authorList>
            <person name="Mayilraj S."/>
        </authorList>
    </citation>
    <scope>NUCLEOTIDE SEQUENCE [LARGE SCALE GENOMIC DNA]</scope>
    <source>
        <strain evidence="3 4">JCM 16352</strain>
    </source>
</reference>
<dbReference type="InterPro" id="IPR050194">
    <property type="entry name" value="Glycosyltransferase_grp1"/>
</dbReference>
<dbReference type="InterPro" id="IPR001296">
    <property type="entry name" value="Glyco_trans_1"/>
</dbReference>
<protein>
    <submittedName>
        <fullName evidence="3">Spore coat protein</fullName>
    </submittedName>
</protein>
<keyword evidence="3" id="KW-0167">Capsid protein</keyword>
<feature type="domain" description="Glycosyltransferase subfamily 4-like N-terminal" evidence="2">
    <location>
        <begin position="19"/>
        <end position="164"/>
    </location>
</feature>
<evidence type="ECO:0000313" key="4">
    <source>
        <dbReference type="Proteomes" id="UP000215509"/>
    </source>
</evidence>
<dbReference type="OrthoDB" id="139410at2"/>
<evidence type="ECO:0000259" key="1">
    <source>
        <dbReference type="Pfam" id="PF00534"/>
    </source>
</evidence>
<dbReference type="Proteomes" id="UP000215509">
    <property type="component" value="Unassembled WGS sequence"/>
</dbReference>
<accession>A0A229UK24</accession>
<dbReference type="EMBL" id="NMQW01000038">
    <property type="protein sequence ID" value="OXM83798.1"/>
    <property type="molecule type" value="Genomic_DNA"/>
</dbReference>